<organism evidence="1 2">
    <name type="scientific">Sinomonas terricola</name>
    <dbReference type="NCBI Taxonomy" id="3110330"/>
    <lineage>
        <taxon>Bacteria</taxon>
        <taxon>Bacillati</taxon>
        <taxon>Actinomycetota</taxon>
        <taxon>Actinomycetes</taxon>
        <taxon>Micrococcales</taxon>
        <taxon>Micrococcaceae</taxon>
        <taxon>Sinomonas</taxon>
    </lineage>
</organism>
<evidence type="ECO:0000313" key="2">
    <source>
        <dbReference type="Proteomes" id="UP001304769"/>
    </source>
</evidence>
<dbReference type="RefSeq" id="WP_323278148.1">
    <property type="nucleotide sequence ID" value="NZ_JAYGGQ010000003.1"/>
</dbReference>
<sequence>MPAFDEVWTSIAPLWAALSGDARDRLAASPEEAGEAAVFRIATSEVDEAPALPEGADLVEAPLGAYDIVELTLFGRPAAKARIAFGNGIAAVGRFEFEPGQSPDQLGPGLLSALAQEAFAEGAETIYTVADGTEQPPYLGPGWTEAGRLRRA</sequence>
<proteinExistence type="predicted"/>
<dbReference type="EMBL" id="JAYGGQ010000003">
    <property type="protein sequence ID" value="MEA5454323.1"/>
    <property type="molecule type" value="Genomic_DNA"/>
</dbReference>
<reference evidence="1 2" key="1">
    <citation type="submission" date="2023-12" db="EMBL/GenBank/DDBJ databases">
        <title>Sinomonas terricola sp. nov, isolated from litchi orchard soil in Guangdong, PR China.</title>
        <authorList>
            <person name="Jiaxin W."/>
            <person name="Yang Z."/>
            <person name="Honghui Z."/>
        </authorList>
    </citation>
    <scope>NUCLEOTIDE SEQUENCE [LARGE SCALE GENOMIC DNA]</scope>
    <source>
        <strain evidence="1 2">JGH33</strain>
    </source>
</reference>
<comment type="caution">
    <text evidence="1">The sequence shown here is derived from an EMBL/GenBank/DDBJ whole genome shotgun (WGS) entry which is preliminary data.</text>
</comment>
<keyword evidence="2" id="KW-1185">Reference proteome</keyword>
<name>A0ABU5T3S3_9MICC</name>
<dbReference type="Proteomes" id="UP001304769">
    <property type="component" value="Unassembled WGS sequence"/>
</dbReference>
<protein>
    <submittedName>
        <fullName evidence="1">Uncharacterized protein</fullName>
    </submittedName>
</protein>
<evidence type="ECO:0000313" key="1">
    <source>
        <dbReference type="EMBL" id="MEA5454323.1"/>
    </source>
</evidence>
<accession>A0ABU5T3S3</accession>
<gene>
    <name evidence="1" type="ORF">SPF06_06275</name>
</gene>